<dbReference type="AlphaFoldDB" id="A0A892ZPZ5"/>
<keyword evidence="3" id="KW-1185">Reference proteome</keyword>
<protein>
    <submittedName>
        <fullName evidence="2">Conjugal transfer protein TrbM</fullName>
    </submittedName>
</protein>
<reference evidence="2" key="1">
    <citation type="submission" date="2021-02" db="EMBL/GenBank/DDBJ databases">
        <title>Neisseriaceae sp. 26B isolated from the cloaca of a Common Toad-headed Turtle (Mesoclemmys nasuta).</title>
        <authorList>
            <person name="Spergser J."/>
            <person name="Busse H.-J."/>
        </authorList>
    </citation>
    <scope>NUCLEOTIDE SEQUENCE</scope>
    <source>
        <strain evidence="2">26B</strain>
    </source>
</reference>
<feature type="chain" id="PRO_5034197138" evidence="1">
    <location>
        <begin position="22"/>
        <end position="181"/>
    </location>
</feature>
<feature type="signal peptide" evidence="1">
    <location>
        <begin position="1"/>
        <end position="21"/>
    </location>
</feature>
<gene>
    <name evidence="2" type="ORF">JQU52_05815</name>
</gene>
<name>A0A892ZPZ5_9NEIS</name>
<organism evidence="2 3">
    <name type="scientific">Paralysiella testudinis</name>
    <dbReference type="NCBI Taxonomy" id="2809020"/>
    <lineage>
        <taxon>Bacteria</taxon>
        <taxon>Pseudomonadati</taxon>
        <taxon>Pseudomonadota</taxon>
        <taxon>Betaproteobacteria</taxon>
        <taxon>Neisseriales</taxon>
        <taxon>Neisseriaceae</taxon>
        <taxon>Paralysiella</taxon>
    </lineage>
</organism>
<dbReference type="Proteomes" id="UP000653156">
    <property type="component" value="Chromosome"/>
</dbReference>
<evidence type="ECO:0000313" key="2">
    <source>
        <dbReference type="EMBL" id="QRQ82889.1"/>
    </source>
</evidence>
<dbReference type="InterPro" id="IPR009989">
    <property type="entry name" value="TrbM"/>
</dbReference>
<proteinExistence type="predicted"/>
<accession>A0A892ZPZ5</accession>
<dbReference type="RefSeq" id="WP_230340186.1">
    <property type="nucleotide sequence ID" value="NZ_CP069798.1"/>
</dbReference>
<dbReference type="EMBL" id="CP069798">
    <property type="protein sequence ID" value="QRQ82889.1"/>
    <property type="molecule type" value="Genomic_DNA"/>
</dbReference>
<evidence type="ECO:0000256" key="1">
    <source>
        <dbReference type="SAM" id="SignalP"/>
    </source>
</evidence>
<sequence>MKKILLAAATLTTAIPLTAQAEDLLTGDVRLACEAVLCLSSGTRPNECAPSLRRYFDITRKKLSDTISARHDFLQLCPASNEQGMPELVRAIANGAGRCDAAELNRVNQVRKSYQVCGCSGLWGCSGKDAIRTCRTEYKWVVKNQKPSYCRAYFDHAWTDVKASVEYRGNEDAGGRWVDVR</sequence>
<dbReference type="Pfam" id="PF07424">
    <property type="entry name" value="TrbM"/>
    <property type="match status" value="1"/>
</dbReference>
<keyword evidence="1" id="KW-0732">Signal</keyword>
<evidence type="ECO:0000313" key="3">
    <source>
        <dbReference type="Proteomes" id="UP000653156"/>
    </source>
</evidence>
<dbReference type="KEGG" id="ptes:JQU52_05815"/>